<evidence type="ECO:0000313" key="14">
    <source>
        <dbReference type="EMBL" id="PIT91478.1"/>
    </source>
</evidence>
<name>A0A2M6WFB8_9BACT</name>
<dbReference type="InterPro" id="IPR018022">
    <property type="entry name" value="IPT"/>
</dbReference>
<accession>A0A2M6WFB8</accession>
<dbReference type="InterPro" id="IPR039657">
    <property type="entry name" value="Dimethylallyltransferase"/>
</dbReference>
<evidence type="ECO:0000256" key="1">
    <source>
        <dbReference type="ARBA" id="ARBA00001946"/>
    </source>
</evidence>
<feature type="binding site" evidence="10">
    <location>
        <begin position="11"/>
        <end position="18"/>
    </location>
    <ligand>
        <name>ATP</name>
        <dbReference type="ChEBI" id="CHEBI:30616"/>
    </ligand>
</feature>
<sequence length="308" mass="34673">MTRPKIVAILGPTATGKSSLAILLAKKCGGEIISADSRQVYRGLDIATGKVTEEEMNGIPHHLLDVAHPQEQFTVADFVHLGEKAIAHILKREKVPIIAGGTGFYIEALIDGALFPHVPPNEELRAELEKLSAQELVKRLAELDATRLETVDTKNKVRLIRAIEIAETLGSVPAVARGEKYDPLRIGLDMPDDELRESIKARTEERARCGMFDEAKTLFENSLSYERMNALGLEYRILAQWLKGEISKEDALKRIAVADWQYAKRQRTWFKRDARIEWYHPNEKDAVIKRVSRFLQSTQSADSVDSME</sequence>
<dbReference type="Pfam" id="PF01715">
    <property type="entry name" value="IPPT"/>
    <property type="match status" value="1"/>
</dbReference>
<keyword evidence="4 10" id="KW-0808">Transferase</keyword>
<comment type="caution">
    <text evidence="10">Lacks conserved residue(s) required for the propagation of feature annotation.</text>
</comment>
<comment type="function">
    <text evidence="2 10 12">Catalyzes the transfer of a dimethylallyl group onto the adenine at position 37 in tRNAs that read codons beginning with uridine, leading to the formation of N6-(dimethylallyl)adenosine (i(6)A).</text>
</comment>
<comment type="subunit">
    <text evidence="10">Monomer.</text>
</comment>
<dbReference type="SUPFAM" id="SSF52540">
    <property type="entry name" value="P-loop containing nucleoside triphosphate hydrolases"/>
    <property type="match status" value="1"/>
</dbReference>
<dbReference type="AlphaFoldDB" id="A0A2M6WFB8"/>
<evidence type="ECO:0000256" key="3">
    <source>
        <dbReference type="ARBA" id="ARBA00005842"/>
    </source>
</evidence>
<keyword evidence="6 10" id="KW-0547">Nucleotide-binding</keyword>
<evidence type="ECO:0000256" key="13">
    <source>
        <dbReference type="RuleBase" id="RU003785"/>
    </source>
</evidence>
<protein>
    <recommendedName>
        <fullName evidence="10">tRNA dimethylallyltransferase</fullName>
        <ecNumber evidence="10">2.5.1.75</ecNumber>
    </recommendedName>
    <alternativeName>
        <fullName evidence="10">Dimethylallyl diphosphate:tRNA dimethylallyltransferase</fullName>
        <shortName evidence="10">DMAPP:tRNA dimethylallyltransferase</shortName>
        <shortName evidence="10">DMATase</shortName>
    </alternativeName>
    <alternativeName>
        <fullName evidence="10">Isopentenyl-diphosphate:tRNA isopentenyltransferase</fullName>
        <shortName evidence="10">IPP transferase</shortName>
        <shortName evidence="10">IPPT</shortName>
        <shortName evidence="10">IPTase</shortName>
    </alternativeName>
</protein>
<dbReference type="EMBL" id="PFBJ01000003">
    <property type="protein sequence ID" value="PIT91478.1"/>
    <property type="molecule type" value="Genomic_DNA"/>
</dbReference>
<evidence type="ECO:0000256" key="12">
    <source>
        <dbReference type="RuleBase" id="RU003784"/>
    </source>
</evidence>
<dbReference type="GO" id="GO:0006400">
    <property type="term" value="P:tRNA modification"/>
    <property type="evidence" value="ECO:0007669"/>
    <property type="project" value="TreeGrafter"/>
</dbReference>
<evidence type="ECO:0000256" key="4">
    <source>
        <dbReference type="ARBA" id="ARBA00022679"/>
    </source>
</evidence>
<evidence type="ECO:0000256" key="11">
    <source>
        <dbReference type="RuleBase" id="RU003783"/>
    </source>
</evidence>
<dbReference type="PANTHER" id="PTHR11088">
    <property type="entry name" value="TRNA DIMETHYLALLYLTRANSFERASE"/>
    <property type="match status" value="1"/>
</dbReference>
<comment type="cofactor">
    <cofactor evidence="1 10">
        <name>Mg(2+)</name>
        <dbReference type="ChEBI" id="CHEBI:18420"/>
    </cofactor>
</comment>
<evidence type="ECO:0000256" key="2">
    <source>
        <dbReference type="ARBA" id="ARBA00003213"/>
    </source>
</evidence>
<feature type="region of interest" description="Interaction with substrate tRNA" evidence="10">
    <location>
        <begin position="36"/>
        <end position="39"/>
    </location>
</feature>
<feature type="binding site" evidence="10">
    <location>
        <begin position="13"/>
        <end position="18"/>
    </location>
    <ligand>
        <name>substrate</name>
    </ligand>
</feature>
<dbReference type="GO" id="GO:0052381">
    <property type="term" value="F:tRNA dimethylallyltransferase activity"/>
    <property type="evidence" value="ECO:0007669"/>
    <property type="project" value="UniProtKB-UniRule"/>
</dbReference>
<keyword evidence="7 10" id="KW-0067">ATP-binding</keyword>
<evidence type="ECO:0000313" key="15">
    <source>
        <dbReference type="Proteomes" id="UP000228809"/>
    </source>
</evidence>
<dbReference type="Gene3D" id="3.40.50.300">
    <property type="entry name" value="P-loop containing nucleotide triphosphate hydrolases"/>
    <property type="match status" value="1"/>
</dbReference>
<feature type="site" description="Interaction with substrate tRNA" evidence="10">
    <location>
        <position position="125"/>
    </location>
</feature>
<dbReference type="NCBIfam" id="TIGR00174">
    <property type="entry name" value="miaA"/>
    <property type="match status" value="1"/>
</dbReference>
<reference evidence="15" key="1">
    <citation type="submission" date="2017-09" db="EMBL/GenBank/DDBJ databases">
        <title>Depth-based differentiation of microbial function through sediment-hosted aquifers and enrichment of novel symbionts in the deep terrestrial subsurface.</title>
        <authorList>
            <person name="Probst A.J."/>
            <person name="Ladd B."/>
            <person name="Jarett J.K."/>
            <person name="Geller-Mcgrath D.E."/>
            <person name="Sieber C.M.K."/>
            <person name="Emerson J.B."/>
            <person name="Anantharaman K."/>
            <person name="Thomas B.C."/>
            <person name="Malmstrom R."/>
            <person name="Stieglmeier M."/>
            <person name="Klingl A."/>
            <person name="Woyke T."/>
            <person name="Ryan C.M."/>
            <person name="Banfield J.F."/>
        </authorList>
    </citation>
    <scope>NUCLEOTIDE SEQUENCE [LARGE SCALE GENOMIC DNA]</scope>
</reference>
<dbReference type="Proteomes" id="UP000228809">
    <property type="component" value="Unassembled WGS sequence"/>
</dbReference>
<comment type="catalytic activity">
    <reaction evidence="9 10 11">
        <text>adenosine(37) in tRNA + dimethylallyl diphosphate = N(6)-dimethylallyladenosine(37) in tRNA + diphosphate</text>
        <dbReference type="Rhea" id="RHEA:26482"/>
        <dbReference type="Rhea" id="RHEA-COMP:10162"/>
        <dbReference type="Rhea" id="RHEA-COMP:10375"/>
        <dbReference type="ChEBI" id="CHEBI:33019"/>
        <dbReference type="ChEBI" id="CHEBI:57623"/>
        <dbReference type="ChEBI" id="CHEBI:74411"/>
        <dbReference type="ChEBI" id="CHEBI:74415"/>
        <dbReference type="EC" id="2.5.1.75"/>
    </reaction>
</comment>
<organism evidence="14 15">
    <name type="scientific">Candidatus Kaiserbacteria bacterium CG10_big_fil_rev_8_21_14_0_10_49_17</name>
    <dbReference type="NCBI Taxonomy" id="1974609"/>
    <lineage>
        <taxon>Bacteria</taxon>
        <taxon>Candidatus Kaiseribacteriota</taxon>
    </lineage>
</organism>
<dbReference type="EC" id="2.5.1.75" evidence="10"/>
<evidence type="ECO:0000256" key="5">
    <source>
        <dbReference type="ARBA" id="ARBA00022694"/>
    </source>
</evidence>
<evidence type="ECO:0000256" key="9">
    <source>
        <dbReference type="ARBA" id="ARBA00049563"/>
    </source>
</evidence>
<comment type="similarity">
    <text evidence="3 10 13">Belongs to the IPP transferase family.</text>
</comment>
<evidence type="ECO:0000256" key="6">
    <source>
        <dbReference type="ARBA" id="ARBA00022741"/>
    </source>
</evidence>
<dbReference type="HAMAP" id="MF_00185">
    <property type="entry name" value="IPP_trans"/>
    <property type="match status" value="1"/>
</dbReference>
<keyword evidence="8 10" id="KW-0460">Magnesium</keyword>
<proteinExistence type="inferred from homology"/>
<evidence type="ECO:0000256" key="10">
    <source>
        <dbReference type="HAMAP-Rule" id="MF_00185"/>
    </source>
</evidence>
<keyword evidence="5 10" id="KW-0819">tRNA processing</keyword>
<evidence type="ECO:0000256" key="8">
    <source>
        <dbReference type="ARBA" id="ARBA00022842"/>
    </source>
</evidence>
<dbReference type="GO" id="GO:0005524">
    <property type="term" value="F:ATP binding"/>
    <property type="evidence" value="ECO:0007669"/>
    <property type="project" value="UniProtKB-UniRule"/>
</dbReference>
<evidence type="ECO:0000256" key="7">
    <source>
        <dbReference type="ARBA" id="ARBA00022840"/>
    </source>
</evidence>
<comment type="caution">
    <text evidence="14">The sequence shown here is derived from an EMBL/GenBank/DDBJ whole genome shotgun (WGS) entry which is preliminary data.</text>
</comment>
<dbReference type="InterPro" id="IPR027417">
    <property type="entry name" value="P-loop_NTPase"/>
</dbReference>
<dbReference type="Gene3D" id="1.10.20.140">
    <property type="match status" value="1"/>
</dbReference>
<dbReference type="PANTHER" id="PTHR11088:SF60">
    <property type="entry name" value="TRNA DIMETHYLALLYLTRANSFERASE"/>
    <property type="match status" value="1"/>
</dbReference>
<gene>
    <name evidence="10" type="primary">miaA</name>
    <name evidence="14" type="ORF">COU17_00630</name>
</gene>
<feature type="site" description="Interaction with substrate tRNA" evidence="10">
    <location>
        <position position="102"/>
    </location>
</feature>